<dbReference type="RefSeq" id="WP_354448907.1">
    <property type="nucleotide sequence ID" value="NZ_JBEPSH010000014.1"/>
</dbReference>
<protein>
    <submittedName>
        <fullName evidence="2">Iron-regulated membrane protein</fullName>
    </submittedName>
</protein>
<keyword evidence="1" id="KW-0472">Membrane</keyword>
<dbReference type="PANTHER" id="PTHR34219">
    <property type="entry name" value="IRON-REGULATED INNER MEMBRANE PROTEIN-RELATED"/>
    <property type="match status" value="1"/>
</dbReference>
<organism evidence="2 3">
    <name type="scientific">Ottowia thiooxydans</name>
    <dbReference type="NCBI Taxonomy" id="219182"/>
    <lineage>
        <taxon>Bacteria</taxon>
        <taxon>Pseudomonadati</taxon>
        <taxon>Pseudomonadota</taxon>
        <taxon>Betaproteobacteria</taxon>
        <taxon>Burkholderiales</taxon>
        <taxon>Comamonadaceae</taxon>
        <taxon>Ottowia</taxon>
    </lineage>
</organism>
<accession>A0ABV2QGK5</accession>
<proteinExistence type="predicted"/>
<sequence length="414" mass="46342">MRLRPAVTRLHRWFGLSMAGFLFLAGLSGAFLAWYEELDAWLSPALLKAQPVTGHEHVLAPLVLRAQVERAYPDKLVNHIPLSQPAGRSAVFYVVARPGQPGTPEAPVLQVLVHPYTGQVLGERVLGEIGFDPKHVMPFIYRLHHSLALGTAGIILLGAMAILWTVDCFLGFWLTLPAPRRRLESAVPGQLTGKPWLVKWKHSWSIRWHNGAYKRNFDLHRAGGLWIWPMLVVLAWSSVAFNLSPVYYSTMKSAGLPFQGTAKSLQASGVPQFEPGLDWSQALKTGRELMSAQALARDFKTEREDLLYYDVRKATFSYYVRSSLDVREKVGRTHVVFDAHTGALRSTWIPTGAAAGDTLTSWITALHIAGMWGQPFQIFVTLMGVLVAMLSLTGLVIWQKKRLLRRKADQARRH</sequence>
<evidence type="ECO:0000313" key="3">
    <source>
        <dbReference type="Proteomes" id="UP001549320"/>
    </source>
</evidence>
<feature type="transmembrane region" description="Helical" evidence="1">
    <location>
        <begin position="147"/>
        <end position="174"/>
    </location>
</feature>
<gene>
    <name evidence="2" type="ORF">ABIE13_005320</name>
</gene>
<evidence type="ECO:0000313" key="2">
    <source>
        <dbReference type="EMBL" id="MET4580181.1"/>
    </source>
</evidence>
<reference evidence="2 3" key="1">
    <citation type="submission" date="2024-06" db="EMBL/GenBank/DDBJ databases">
        <title>Sorghum-associated microbial communities from plants grown in Nebraska, USA.</title>
        <authorList>
            <person name="Schachtman D."/>
        </authorList>
    </citation>
    <scope>NUCLEOTIDE SEQUENCE [LARGE SCALE GENOMIC DNA]</scope>
    <source>
        <strain evidence="2 3">2709</strain>
    </source>
</reference>
<dbReference type="PANTHER" id="PTHR34219:SF5">
    <property type="entry name" value="BLR4505 PROTEIN"/>
    <property type="match status" value="1"/>
</dbReference>
<keyword evidence="3" id="KW-1185">Reference proteome</keyword>
<evidence type="ECO:0000256" key="1">
    <source>
        <dbReference type="SAM" id="Phobius"/>
    </source>
</evidence>
<feature type="transmembrane region" description="Helical" evidence="1">
    <location>
        <begin position="376"/>
        <end position="398"/>
    </location>
</feature>
<dbReference type="EMBL" id="JBEPSH010000014">
    <property type="protein sequence ID" value="MET4580181.1"/>
    <property type="molecule type" value="Genomic_DNA"/>
</dbReference>
<feature type="transmembrane region" description="Helical" evidence="1">
    <location>
        <begin position="12"/>
        <end position="35"/>
    </location>
</feature>
<dbReference type="Proteomes" id="UP001549320">
    <property type="component" value="Unassembled WGS sequence"/>
</dbReference>
<dbReference type="Pfam" id="PF03929">
    <property type="entry name" value="PepSY_TM"/>
    <property type="match status" value="1"/>
</dbReference>
<keyword evidence="1" id="KW-0812">Transmembrane</keyword>
<keyword evidence="1" id="KW-1133">Transmembrane helix</keyword>
<dbReference type="InterPro" id="IPR005625">
    <property type="entry name" value="PepSY-ass_TM"/>
</dbReference>
<feature type="transmembrane region" description="Helical" evidence="1">
    <location>
        <begin position="225"/>
        <end position="248"/>
    </location>
</feature>
<name>A0ABV2QGK5_9BURK</name>
<comment type="caution">
    <text evidence="2">The sequence shown here is derived from an EMBL/GenBank/DDBJ whole genome shotgun (WGS) entry which is preliminary data.</text>
</comment>